<comment type="caution">
    <text evidence="1">The sequence shown here is derived from an EMBL/GenBank/DDBJ whole genome shotgun (WGS) entry which is preliminary data.</text>
</comment>
<evidence type="ECO:0000313" key="2">
    <source>
        <dbReference type="Proteomes" id="UP000541444"/>
    </source>
</evidence>
<dbReference type="Gene3D" id="3.80.10.10">
    <property type="entry name" value="Ribonuclease Inhibitor"/>
    <property type="match status" value="2"/>
</dbReference>
<organism evidence="1 2">
    <name type="scientific">Kingdonia uniflora</name>
    <dbReference type="NCBI Taxonomy" id="39325"/>
    <lineage>
        <taxon>Eukaryota</taxon>
        <taxon>Viridiplantae</taxon>
        <taxon>Streptophyta</taxon>
        <taxon>Embryophyta</taxon>
        <taxon>Tracheophyta</taxon>
        <taxon>Spermatophyta</taxon>
        <taxon>Magnoliopsida</taxon>
        <taxon>Ranunculales</taxon>
        <taxon>Circaeasteraceae</taxon>
        <taxon>Kingdonia</taxon>
    </lineage>
</organism>
<keyword evidence="2" id="KW-1185">Reference proteome</keyword>
<proteinExistence type="predicted"/>
<name>A0A7J7LGT5_9MAGN</name>
<accession>A0A7J7LGT5</accession>
<dbReference type="InterPro" id="IPR032675">
    <property type="entry name" value="LRR_dom_sf"/>
</dbReference>
<dbReference type="PANTHER" id="PTHR47186:SF15">
    <property type="entry name" value="NB-ARC DOMAIN-CONTAINING PROTEIN"/>
    <property type="match status" value="1"/>
</dbReference>
<dbReference type="PANTHER" id="PTHR47186">
    <property type="entry name" value="LEUCINE-RICH REPEAT-CONTAINING PROTEIN 57"/>
    <property type="match status" value="1"/>
</dbReference>
<evidence type="ECO:0000313" key="1">
    <source>
        <dbReference type="EMBL" id="KAF6141724.1"/>
    </source>
</evidence>
<dbReference type="OrthoDB" id="1107890at2759"/>
<gene>
    <name evidence="1" type="ORF">GIB67_027902</name>
</gene>
<dbReference type="SUPFAM" id="SSF52058">
    <property type="entry name" value="L domain-like"/>
    <property type="match status" value="1"/>
</dbReference>
<dbReference type="Proteomes" id="UP000541444">
    <property type="component" value="Unassembled WGS sequence"/>
</dbReference>
<dbReference type="AlphaFoldDB" id="A0A7J7LGT5"/>
<sequence>MPRLRKLQIYSAFKLKVLPALGRLESLEELTISGLHSLKRIGPEFFGISEDVINRGSGGGQLIAFPSLIHLELLGMFELEEWVLPFERSDDTLQIMPRLQILDIWSAPKLKALPAVWKLESLEELLISGLDSLKRIGPEFFGILDDDDVIKGTSGSSRSGESVPIIVFPKLKKLKFSWMTEWEEWEMMMPSWREDVSFIMPCLKELILFECEKLKVVPHNIFSYQTVEEDIEGCSELNQRSRRNQIIRRREIGERGDHSDDDDFIATKSLQDGYKQLQIFLLTLWEVGELYGARATALFGQACSGFTVMVKTRSHRQQDTVEGRLAIKVAEVEERYFEHLSLADVFPPWGPLDVARMSPEQMEVEIDRWFWYNIFADEVREITHRRAVLRCISAGDVLIYKELNGQFLFVSLRTTLVKMEKTEEVGMYANGLEQHCNSLLPFRRQRVQEFENGRARRTARRLVEGSRRGVGEADHDTFPINYFVGPRIEGAAGRLELLEELSIRKLDSVKRIGPEFFGISDDIINRGICREKLVAFPRLIKLELGSMEELEEIAGRAQYHWIGFSKMHGPRILGISLKWMHELEDWVLPFERSDTLQIMPGLR</sequence>
<protein>
    <submittedName>
        <fullName evidence="1">Uncharacterized protein</fullName>
    </submittedName>
</protein>
<reference evidence="1 2" key="1">
    <citation type="journal article" date="2020" name="IScience">
        <title>Genome Sequencing of the Endangered Kingdonia uniflora (Circaeasteraceae, Ranunculales) Reveals Potential Mechanisms of Evolutionary Specialization.</title>
        <authorList>
            <person name="Sun Y."/>
            <person name="Deng T."/>
            <person name="Zhang A."/>
            <person name="Moore M.J."/>
            <person name="Landis J.B."/>
            <person name="Lin N."/>
            <person name="Zhang H."/>
            <person name="Zhang X."/>
            <person name="Huang J."/>
            <person name="Zhang X."/>
            <person name="Sun H."/>
            <person name="Wang H."/>
        </authorList>
    </citation>
    <scope>NUCLEOTIDE SEQUENCE [LARGE SCALE GENOMIC DNA]</scope>
    <source>
        <strain evidence="1">TB1705</strain>
        <tissue evidence="1">Leaf</tissue>
    </source>
</reference>
<dbReference type="EMBL" id="JACGCM010002299">
    <property type="protein sequence ID" value="KAF6141724.1"/>
    <property type="molecule type" value="Genomic_DNA"/>
</dbReference>